<evidence type="ECO:0000259" key="1">
    <source>
        <dbReference type="Pfam" id="PF12770"/>
    </source>
</evidence>
<dbReference type="InParanoid" id="A0A067PFU0"/>
<sequence>MRECHCELTQVGNLARDAVLAAIKAEQFETAVEWLEQGRSVVWGQLLQLRTPIDELQQVQPQLADQFAQLSTRLQQTSTPSHPSEAGNKHSLEEVAQEHHQLTAQWEAILGEICGIQGFDRFLLPKPFSQLKGAAYLGPVVTLNVSSAQCDALILMPGLDDVLHIPLPTLTQTTAEELRGTFNNLLSEAGHLPPLERKFRPGKKPPAPDGNFELEKILAQLWSNVVKPVLDVLTLMSLPSDPSCIWWCATGPLAFLPIHAAGVYNTSDPGNCISDFVVLSYIPTLSMLIDNRQPEVTTSHDFQLLAIAQPNAPHHNPLPGTQEELNQIKNHAKGIHFVSLIDGEATVENVLHHMHNSNWVHFACHGVQDVSHPTDSCLILANGSPLKLSTIIDLSLSHAELAFLSACQTATGSKDLSEEAVHLAAGMLLAGYRGVIATMWTIGDRDAPHIADDVYSRILMGGKPDYTQAALALHQAVQQLRLKGASFLSWVPYIHIGF</sequence>
<dbReference type="InterPro" id="IPR024983">
    <property type="entry name" value="CHAT_dom"/>
</dbReference>
<keyword evidence="3" id="KW-1185">Reference proteome</keyword>
<evidence type="ECO:0000313" key="3">
    <source>
        <dbReference type="Proteomes" id="UP000027265"/>
    </source>
</evidence>
<feature type="domain" description="CHAT" evidence="1">
    <location>
        <begin position="216"/>
        <end position="497"/>
    </location>
</feature>
<name>A0A067PFU0_9AGAM</name>
<dbReference type="Proteomes" id="UP000027265">
    <property type="component" value="Unassembled WGS sequence"/>
</dbReference>
<accession>A0A067PFU0</accession>
<protein>
    <recommendedName>
        <fullName evidence="1">CHAT domain-containing protein</fullName>
    </recommendedName>
</protein>
<reference evidence="3" key="1">
    <citation type="journal article" date="2014" name="Proc. Natl. Acad. Sci. U.S.A.">
        <title>Extensive sampling of basidiomycete genomes demonstrates inadequacy of the white-rot/brown-rot paradigm for wood decay fungi.</title>
        <authorList>
            <person name="Riley R."/>
            <person name="Salamov A.A."/>
            <person name="Brown D.W."/>
            <person name="Nagy L.G."/>
            <person name="Floudas D."/>
            <person name="Held B.W."/>
            <person name="Levasseur A."/>
            <person name="Lombard V."/>
            <person name="Morin E."/>
            <person name="Otillar R."/>
            <person name="Lindquist E.A."/>
            <person name="Sun H."/>
            <person name="LaButti K.M."/>
            <person name="Schmutz J."/>
            <person name="Jabbour D."/>
            <person name="Luo H."/>
            <person name="Baker S.E."/>
            <person name="Pisabarro A.G."/>
            <person name="Walton J.D."/>
            <person name="Blanchette R.A."/>
            <person name="Henrissat B."/>
            <person name="Martin F."/>
            <person name="Cullen D."/>
            <person name="Hibbett D.S."/>
            <person name="Grigoriev I.V."/>
        </authorList>
    </citation>
    <scope>NUCLEOTIDE SEQUENCE [LARGE SCALE GENOMIC DNA]</scope>
    <source>
        <strain evidence="3">MUCL 33604</strain>
    </source>
</reference>
<dbReference type="EMBL" id="KL197789">
    <property type="protein sequence ID" value="KDQ49336.1"/>
    <property type="molecule type" value="Genomic_DNA"/>
</dbReference>
<organism evidence="2 3">
    <name type="scientific">Jaapia argillacea MUCL 33604</name>
    <dbReference type="NCBI Taxonomy" id="933084"/>
    <lineage>
        <taxon>Eukaryota</taxon>
        <taxon>Fungi</taxon>
        <taxon>Dikarya</taxon>
        <taxon>Basidiomycota</taxon>
        <taxon>Agaricomycotina</taxon>
        <taxon>Agaricomycetes</taxon>
        <taxon>Agaricomycetidae</taxon>
        <taxon>Jaapiales</taxon>
        <taxon>Jaapiaceae</taxon>
        <taxon>Jaapia</taxon>
    </lineage>
</organism>
<dbReference type="Pfam" id="PF12770">
    <property type="entry name" value="CHAT"/>
    <property type="match status" value="1"/>
</dbReference>
<dbReference type="STRING" id="933084.A0A067PFU0"/>
<gene>
    <name evidence="2" type="ORF">JAAARDRAFT_200967</name>
</gene>
<dbReference type="HOGENOM" id="CLU_001305_5_0_1"/>
<evidence type="ECO:0000313" key="2">
    <source>
        <dbReference type="EMBL" id="KDQ49336.1"/>
    </source>
</evidence>
<proteinExistence type="predicted"/>
<dbReference type="OrthoDB" id="9991317at2759"/>
<dbReference type="AlphaFoldDB" id="A0A067PFU0"/>